<proteinExistence type="predicted"/>
<dbReference type="AlphaFoldDB" id="A0A1W6YWN7"/>
<evidence type="ECO:0000256" key="1">
    <source>
        <dbReference type="SAM" id="MobiDB-lite"/>
    </source>
</evidence>
<feature type="region of interest" description="Disordered" evidence="1">
    <location>
        <begin position="1"/>
        <end position="20"/>
    </location>
</feature>
<feature type="region of interest" description="Disordered" evidence="1">
    <location>
        <begin position="42"/>
        <end position="68"/>
    </location>
</feature>
<gene>
    <name evidence="2" type="ORF">CAL13_01330</name>
</gene>
<keyword evidence="3" id="KW-1185">Reference proteome</keyword>
<name>A0A1W6YWN7_9BORD</name>
<evidence type="ECO:0000313" key="3">
    <source>
        <dbReference type="Proteomes" id="UP000194139"/>
    </source>
</evidence>
<dbReference type="Proteomes" id="UP000194139">
    <property type="component" value="Chromosome"/>
</dbReference>
<dbReference type="EMBL" id="CP021109">
    <property type="protein sequence ID" value="ARP85013.1"/>
    <property type="molecule type" value="Genomic_DNA"/>
</dbReference>
<accession>A0A1W6YWN7</accession>
<evidence type="ECO:0000313" key="2">
    <source>
        <dbReference type="EMBL" id="ARP85013.1"/>
    </source>
</evidence>
<organism evidence="2 3">
    <name type="scientific">Bordetella genomosp. 9</name>
    <dbReference type="NCBI Taxonomy" id="1416803"/>
    <lineage>
        <taxon>Bacteria</taxon>
        <taxon>Pseudomonadati</taxon>
        <taxon>Pseudomonadota</taxon>
        <taxon>Betaproteobacteria</taxon>
        <taxon>Burkholderiales</taxon>
        <taxon>Alcaligenaceae</taxon>
        <taxon>Bordetella</taxon>
    </lineage>
</organism>
<sequence length="321" mass="34782">MKSKATVQGDAIATQQPREGNALTAKDIRIAAAKTMPAAERSVAPAQAMASDSPVLGAHPSPASSNPGFLNRAKSTALGALAAVWKGFNKLFKTEPADMAKPHIGAPSARGQAVDPGGPSMKLHASGQLIVQTTLLTVADVLERQSAIAKFHEKENRTFENLRYLLVDRAGRQKYDDENRGLAVPMRKKSETNSLMRCYVTAKQSVGDPWTGERGVQNAHDAAARDAYLAAFRAKYPDWDELTKRIDRYGDPGYLQELDRRAELAGNRDLDQEFAEDLEQVSKDMQRINQAMLDMPGLLKDYLQPDAAGVPSGPAIASRAG</sequence>
<protein>
    <submittedName>
        <fullName evidence="2">Uncharacterized protein</fullName>
    </submittedName>
</protein>
<reference evidence="2 3" key="1">
    <citation type="submission" date="2017-05" db="EMBL/GenBank/DDBJ databases">
        <title>Complete and WGS of Bordetella genogroups.</title>
        <authorList>
            <person name="Spilker T."/>
            <person name="LiPuma J."/>
        </authorList>
    </citation>
    <scope>NUCLEOTIDE SEQUENCE [LARGE SCALE GENOMIC DNA]</scope>
    <source>
        <strain evidence="2 3">AU17164</strain>
    </source>
</reference>